<evidence type="ECO:0008006" key="4">
    <source>
        <dbReference type="Google" id="ProtNLM"/>
    </source>
</evidence>
<evidence type="ECO:0000313" key="1">
    <source>
        <dbReference type="EMBL" id="KAK1942262.1"/>
    </source>
</evidence>
<accession>A0AAD9GP92</accession>
<keyword evidence="3" id="KW-1185">Reference proteome</keyword>
<proteinExistence type="predicted"/>
<name>A0AAD9GP92_9STRA</name>
<gene>
    <name evidence="1" type="ORF">P3T76_006584</name>
    <name evidence="2" type="ORF">P3T76_006587</name>
</gene>
<evidence type="ECO:0000313" key="2">
    <source>
        <dbReference type="EMBL" id="KAK1942265.1"/>
    </source>
</evidence>
<comment type="caution">
    <text evidence="2">The sequence shown here is derived from an EMBL/GenBank/DDBJ whole genome shotgun (WGS) entry which is preliminary data.</text>
</comment>
<reference evidence="2" key="1">
    <citation type="submission" date="2023-08" db="EMBL/GenBank/DDBJ databases">
        <title>Reference Genome Resource for the Citrus Pathogen Phytophthora citrophthora.</title>
        <authorList>
            <person name="Moller H."/>
            <person name="Coetzee B."/>
            <person name="Rose L.J."/>
            <person name="Van Niekerk J.M."/>
        </authorList>
    </citation>
    <scope>NUCLEOTIDE SEQUENCE</scope>
    <source>
        <strain evidence="2">STE-U-9442</strain>
    </source>
</reference>
<sequence>MSEEVIGTVLLRKQPQRHFSSVTTAAKQRKNRMSSILTGPNVSNAQRLLTMDELSAITDQETLAELGLLLKDRRQRRKIIQQRHQKKKARMAEELIDYVPKLREEVEKLKFRHNSLKTRMTKNSIWSVASEYFRVFQHGFPRLETSQAEAIVFLRATMASDVNIGIVSGIDALVERWKVFARTFPDGAVQLERLNRISDASLIATTSTRVLLTRQAIESIFPSLRENSTRRDVILTKLLGRRVVLRGSVRFHWDSATKRVAELVTCMEMMSPMLQLLGNLEDVAFAFHGASDLMM</sequence>
<evidence type="ECO:0000313" key="3">
    <source>
        <dbReference type="Proteomes" id="UP001259832"/>
    </source>
</evidence>
<dbReference type="AlphaFoldDB" id="A0AAD9GP92"/>
<dbReference type="Proteomes" id="UP001259832">
    <property type="component" value="Unassembled WGS sequence"/>
</dbReference>
<dbReference type="EMBL" id="JASMQC010000010">
    <property type="protein sequence ID" value="KAK1942262.1"/>
    <property type="molecule type" value="Genomic_DNA"/>
</dbReference>
<organism evidence="2 3">
    <name type="scientific">Phytophthora citrophthora</name>
    <dbReference type="NCBI Taxonomy" id="4793"/>
    <lineage>
        <taxon>Eukaryota</taxon>
        <taxon>Sar</taxon>
        <taxon>Stramenopiles</taxon>
        <taxon>Oomycota</taxon>
        <taxon>Peronosporomycetes</taxon>
        <taxon>Peronosporales</taxon>
        <taxon>Peronosporaceae</taxon>
        <taxon>Phytophthora</taxon>
    </lineage>
</organism>
<dbReference type="EMBL" id="JASMQC010000010">
    <property type="protein sequence ID" value="KAK1942265.1"/>
    <property type="molecule type" value="Genomic_DNA"/>
</dbReference>
<protein>
    <recommendedName>
        <fullName evidence="4">Bzip transcription factor</fullName>
    </recommendedName>
</protein>